<comment type="similarity">
    <text evidence="1">Belongs to the fatty acyl-CoA reductase family.</text>
</comment>
<comment type="caution">
    <text evidence="3">The sequence shown here is derived from an EMBL/GenBank/DDBJ whole genome shotgun (WGS) entry which is preliminary data.</text>
</comment>
<keyword evidence="1" id="KW-0560">Oxidoreductase</keyword>
<evidence type="ECO:0000313" key="3">
    <source>
        <dbReference type="EMBL" id="KAJ9594707.1"/>
    </source>
</evidence>
<comment type="function">
    <text evidence="1">Catalyzes the reduction of fatty acyl-CoA to fatty alcohols.</text>
</comment>
<dbReference type="InterPro" id="IPR026055">
    <property type="entry name" value="FAR"/>
</dbReference>
<dbReference type="PANTHER" id="PTHR11011">
    <property type="entry name" value="MALE STERILITY PROTEIN 2-RELATED"/>
    <property type="match status" value="1"/>
</dbReference>
<reference evidence="3" key="1">
    <citation type="journal article" date="2023" name="IScience">
        <title>Live-bearing cockroach genome reveals convergent evolutionary mechanisms linked to viviparity in insects and beyond.</title>
        <authorList>
            <person name="Fouks B."/>
            <person name="Harrison M.C."/>
            <person name="Mikhailova A.A."/>
            <person name="Marchal E."/>
            <person name="English S."/>
            <person name="Carruthers M."/>
            <person name="Jennings E.C."/>
            <person name="Chiamaka E.L."/>
            <person name="Frigard R.A."/>
            <person name="Pippel M."/>
            <person name="Attardo G.M."/>
            <person name="Benoit J.B."/>
            <person name="Bornberg-Bauer E."/>
            <person name="Tobe S.S."/>
        </authorList>
    </citation>
    <scope>NUCLEOTIDE SEQUENCE</scope>
    <source>
        <strain evidence="3">Stay&amp;Tobe</strain>
    </source>
</reference>
<dbReference type="EC" id="1.2.1.84" evidence="1"/>
<evidence type="ECO:0000256" key="1">
    <source>
        <dbReference type="RuleBase" id="RU363097"/>
    </source>
</evidence>
<sequence>HSRPTNCIFFVRVLKENTYPAPVDPEDIMRCVQWMDEKTLNMLTPNLLAPHPNTYTFTKRLAEKLVTDQFPHLPIAIARPSIVTPAWKEPLPGWVDSLNGPIGLLVGGGKGVIRSMHCKGEYHSEVIPVDFAINGLMQIAWKIGVCKDKLKEIPVYNMTASAVKRVPWQEILDKGRKIVYENPFEMTIWYPDGNHTEF</sequence>
<keyword evidence="4" id="KW-1185">Reference proteome</keyword>
<dbReference type="Proteomes" id="UP001233999">
    <property type="component" value="Unassembled WGS sequence"/>
</dbReference>
<keyword evidence="1" id="KW-0521">NADP</keyword>
<feature type="non-terminal residue" evidence="3">
    <location>
        <position position="198"/>
    </location>
</feature>
<name>A0AAD8AAG1_DIPPU</name>
<protein>
    <recommendedName>
        <fullName evidence="1">Fatty acyl-CoA reductase</fullName>
        <ecNumber evidence="1">1.2.1.84</ecNumber>
    </recommendedName>
</protein>
<feature type="domain" description="Thioester reductase (TE)" evidence="2">
    <location>
        <begin position="17"/>
        <end position="134"/>
    </location>
</feature>
<dbReference type="GO" id="GO:0102965">
    <property type="term" value="F:alcohol-forming long-chain fatty acyl-CoA reductase activity"/>
    <property type="evidence" value="ECO:0007669"/>
    <property type="project" value="UniProtKB-EC"/>
</dbReference>
<keyword evidence="1" id="KW-0444">Lipid biosynthesis</keyword>
<dbReference type="Gene3D" id="3.40.50.720">
    <property type="entry name" value="NAD(P)-binding Rossmann-like Domain"/>
    <property type="match status" value="1"/>
</dbReference>
<comment type="catalytic activity">
    <reaction evidence="1">
        <text>a long-chain fatty acyl-CoA + 2 NADPH + 2 H(+) = a long-chain primary fatty alcohol + 2 NADP(+) + CoA</text>
        <dbReference type="Rhea" id="RHEA:52716"/>
        <dbReference type="ChEBI" id="CHEBI:15378"/>
        <dbReference type="ChEBI" id="CHEBI:57287"/>
        <dbReference type="ChEBI" id="CHEBI:57783"/>
        <dbReference type="ChEBI" id="CHEBI:58349"/>
        <dbReference type="ChEBI" id="CHEBI:77396"/>
        <dbReference type="ChEBI" id="CHEBI:83139"/>
        <dbReference type="EC" id="1.2.1.84"/>
    </reaction>
</comment>
<dbReference type="GO" id="GO:0005777">
    <property type="term" value="C:peroxisome"/>
    <property type="evidence" value="ECO:0007669"/>
    <property type="project" value="TreeGrafter"/>
</dbReference>
<proteinExistence type="inferred from homology"/>
<gene>
    <name evidence="3" type="ORF">L9F63_013981</name>
</gene>
<evidence type="ECO:0000313" key="4">
    <source>
        <dbReference type="Proteomes" id="UP001233999"/>
    </source>
</evidence>
<keyword evidence="1" id="KW-0443">Lipid metabolism</keyword>
<accession>A0AAD8AAG1</accession>
<dbReference type="InterPro" id="IPR013120">
    <property type="entry name" value="FAR_NAD-bd"/>
</dbReference>
<dbReference type="GO" id="GO:0035336">
    <property type="term" value="P:long-chain fatty-acyl-CoA metabolic process"/>
    <property type="evidence" value="ECO:0007669"/>
    <property type="project" value="TreeGrafter"/>
</dbReference>
<dbReference type="SUPFAM" id="SSF51735">
    <property type="entry name" value="NAD(P)-binding Rossmann-fold domains"/>
    <property type="match status" value="1"/>
</dbReference>
<dbReference type="Pfam" id="PF07993">
    <property type="entry name" value="NAD_binding_4"/>
    <property type="match status" value="1"/>
</dbReference>
<dbReference type="EMBL" id="JASPKZ010002724">
    <property type="protein sequence ID" value="KAJ9594707.1"/>
    <property type="molecule type" value="Genomic_DNA"/>
</dbReference>
<dbReference type="PANTHER" id="PTHR11011:SF12">
    <property type="entry name" value="FATTY ACYL-COA REDUCTASE"/>
    <property type="match status" value="1"/>
</dbReference>
<dbReference type="GO" id="GO:0080019">
    <property type="term" value="F:alcohol-forming very long-chain fatty acyl-CoA reductase activity"/>
    <property type="evidence" value="ECO:0007669"/>
    <property type="project" value="InterPro"/>
</dbReference>
<reference evidence="3" key="2">
    <citation type="submission" date="2023-05" db="EMBL/GenBank/DDBJ databases">
        <authorList>
            <person name="Fouks B."/>
        </authorList>
    </citation>
    <scope>NUCLEOTIDE SEQUENCE</scope>
    <source>
        <strain evidence="3">Stay&amp;Tobe</strain>
        <tissue evidence="3">Testes</tissue>
    </source>
</reference>
<dbReference type="AlphaFoldDB" id="A0AAD8AAG1"/>
<dbReference type="InterPro" id="IPR036291">
    <property type="entry name" value="NAD(P)-bd_dom_sf"/>
</dbReference>
<evidence type="ECO:0000259" key="2">
    <source>
        <dbReference type="Pfam" id="PF07993"/>
    </source>
</evidence>
<organism evidence="3 4">
    <name type="scientific">Diploptera punctata</name>
    <name type="common">Pacific beetle cockroach</name>
    <dbReference type="NCBI Taxonomy" id="6984"/>
    <lineage>
        <taxon>Eukaryota</taxon>
        <taxon>Metazoa</taxon>
        <taxon>Ecdysozoa</taxon>
        <taxon>Arthropoda</taxon>
        <taxon>Hexapoda</taxon>
        <taxon>Insecta</taxon>
        <taxon>Pterygota</taxon>
        <taxon>Neoptera</taxon>
        <taxon>Polyneoptera</taxon>
        <taxon>Dictyoptera</taxon>
        <taxon>Blattodea</taxon>
        <taxon>Blaberoidea</taxon>
        <taxon>Blaberidae</taxon>
        <taxon>Diplopterinae</taxon>
        <taxon>Diploptera</taxon>
    </lineage>
</organism>